<dbReference type="InterPro" id="IPR011006">
    <property type="entry name" value="CheY-like_superfamily"/>
</dbReference>
<evidence type="ECO:0000259" key="6">
    <source>
        <dbReference type="PROSITE" id="PS50043"/>
    </source>
</evidence>
<keyword evidence="4" id="KW-0804">Transcription</keyword>
<gene>
    <name evidence="8" type="ORF">GCM10009760_35850</name>
</gene>
<protein>
    <submittedName>
        <fullName evidence="8">Response regulator transcription factor</fullName>
    </submittedName>
</protein>
<dbReference type="SMART" id="SM00421">
    <property type="entry name" value="HTH_LUXR"/>
    <property type="match status" value="1"/>
</dbReference>
<dbReference type="RefSeq" id="WP_344466121.1">
    <property type="nucleotide sequence ID" value="NZ_BAAANT010000019.1"/>
</dbReference>
<evidence type="ECO:0000313" key="8">
    <source>
        <dbReference type="EMBL" id="GAA2146254.1"/>
    </source>
</evidence>
<evidence type="ECO:0000259" key="7">
    <source>
        <dbReference type="PROSITE" id="PS50110"/>
    </source>
</evidence>
<organism evidence="8 9">
    <name type="scientific">Kitasatospora kazusensis</name>
    <dbReference type="NCBI Taxonomy" id="407974"/>
    <lineage>
        <taxon>Bacteria</taxon>
        <taxon>Bacillati</taxon>
        <taxon>Actinomycetota</taxon>
        <taxon>Actinomycetes</taxon>
        <taxon>Kitasatosporales</taxon>
        <taxon>Streptomycetaceae</taxon>
        <taxon>Kitasatospora</taxon>
    </lineage>
</organism>
<feature type="domain" description="HTH luxR-type" evidence="6">
    <location>
        <begin position="150"/>
        <end position="215"/>
    </location>
</feature>
<sequence>MTVTVVIADDQELVRSGLRAIIDSEPGLSVIGEAADGAAAVEVARRLRPDVLLMDVRMPRLDGVAATRALLGPGVPGPTRVLVLTTFHLDGYVAEALRAGASGYLLKDSTADRLVEAVKVVAAGEAVLDPAVTRRLLQRMAAPPSGGADGRELRALLSPRESDVLLLVARGLSNAEIGAALRLAETTVKSHVQSILGKLGVRDRLQAAVAAYDWGLVRPRDRRDPGRPPTDERA</sequence>
<dbReference type="EMBL" id="BAAANT010000019">
    <property type="protein sequence ID" value="GAA2146254.1"/>
    <property type="molecule type" value="Genomic_DNA"/>
</dbReference>
<dbReference type="InterPro" id="IPR000792">
    <property type="entry name" value="Tscrpt_reg_LuxR_C"/>
</dbReference>
<keyword evidence="2" id="KW-0805">Transcription regulation</keyword>
<dbReference type="InterPro" id="IPR039420">
    <property type="entry name" value="WalR-like"/>
</dbReference>
<dbReference type="PANTHER" id="PTHR43214">
    <property type="entry name" value="TWO-COMPONENT RESPONSE REGULATOR"/>
    <property type="match status" value="1"/>
</dbReference>
<evidence type="ECO:0000313" key="9">
    <source>
        <dbReference type="Proteomes" id="UP001422759"/>
    </source>
</evidence>
<dbReference type="Pfam" id="PF00196">
    <property type="entry name" value="GerE"/>
    <property type="match status" value="1"/>
</dbReference>
<evidence type="ECO:0000256" key="2">
    <source>
        <dbReference type="ARBA" id="ARBA00023015"/>
    </source>
</evidence>
<dbReference type="CDD" id="cd17535">
    <property type="entry name" value="REC_NarL-like"/>
    <property type="match status" value="1"/>
</dbReference>
<comment type="caution">
    <text evidence="8">The sequence shown here is derived from an EMBL/GenBank/DDBJ whole genome shotgun (WGS) entry which is preliminary data.</text>
</comment>
<dbReference type="PROSITE" id="PS50043">
    <property type="entry name" value="HTH_LUXR_2"/>
    <property type="match status" value="1"/>
</dbReference>
<dbReference type="InterPro" id="IPR016032">
    <property type="entry name" value="Sig_transdc_resp-reg_C-effctor"/>
</dbReference>
<keyword evidence="3" id="KW-0238">DNA-binding</keyword>
<dbReference type="PROSITE" id="PS00622">
    <property type="entry name" value="HTH_LUXR_1"/>
    <property type="match status" value="1"/>
</dbReference>
<dbReference type="PANTHER" id="PTHR43214:SF24">
    <property type="entry name" value="TRANSCRIPTIONAL REGULATORY PROTEIN NARL-RELATED"/>
    <property type="match status" value="1"/>
</dbReference>
<dbReference type="Pfam" id="PF00072">
    <property type="entry name" value="Response_reg"/>
    <property type="match status" value="1"/>
</dbReference>
<name>A0ABN2ZR89_9ACTN</name>
<proteinExistence type="predicted"/>
<dbReference type="PRINTS" id="PR00038">
    <property type="entry name" value="HTHLUXR"/>
</dbReference>
<evidence type="ECO:0000256" key="5">
    <source>
        <dbReference type="PROSITE-ProRule" id="PRU00169"/>
    </source>
</evidence>
<dbReference type="InterPro" id="IPR058245">
    <property type="entry name" value="NreC/VraR/RcsB-like_REC"/>
</dbReference>
<dbReference type="Gene3D" id="3.40.50.2300">
    <property type="match status" value="1"/>
</dbReference>
<dbReference type="CDD" id="cd06170">
    <property type="entry name" value="LuxR_C_like"/>
    <property type="match status" value="1"/>
</dbReference>
<evidence type="ECO:0000256" key="3">
    <source>
        <dbReference type="ARBA" id="ARBA00023125"/>
    </source>
</evidence>
<keyword evidence="1 5" id="KW-0597">Phosphoprotein</keyword>
<dbReference type="PROSITE" id="PS50110">
    <property type="entry name" value="RESPONSE_REGULATORY"/>
    <property type="match status" value="1"/>
</dbReference>
<dbReference type="InterPro" id="IPR001789">
    <property type="entry name" value="Sig_transdc_resp-reg_receiver"/>
</dbReference>
<dbReference type="SMART" id="SM00448">
    <property type="entry name" value="REC"/>
    <property type="match status" value="1"/>
</dbReference>
<feature type="domain" description="Response regulatory" evidence="7">
    <location>
        <begin position="4"/>
        <end position="122"/>
    </location>
</feature>
<feature type="modified residue" description="4-aspartylphosphate" evidence="5">
    <location>
        <position position="55"/>
    </location>
</feature>
<dbReference type="Proteomes" id="UP001422759">
    <property type="component" value="Unassembled WGS sequence"/>
</dbReference>
<dbReference type="SUPFAM" id="SSF46894">
    <property type="entry name" value="C-terminal effector domain of the bipartite response regulators"/>
    <property type="match status" value="1"/>
</dbReference>
<accession>A0ABN2ZR89</accession>
<evidence type="ECO:0000256" key="4">
    <source>
        <dbReference type="ARBA" id="ARBA00023163"/>
    </source>
</evidence>
<evidence type="ECO:0000256" key="1">
    <source>
        <dbReference type="ARBA" id="ARBA00022553"/>
    </source>
</evidence>
<reference evidence="8 9" key="1">
    <citation type="journal article" date="2019" name="Int. J. Syst. Evol. Microbiol.">
        <title>The Global Catalogue of Microorganisms (GCM) 10K type strain sequencing project: providing services to taxonomists for standard genome sequencing and annotation.</title>
        <authorList>
            <consortium name="The Broad Institute Genomics Platform"/>
            <consortium name="The Broad Institute Genome Sequencing Center for Infectious Disease"/>
            <person name="Wu L."/>
            <person name="Ma J."/>
        </authorList>
    </citation>
    <scope>NUCLEOTIDE SEQUENCE [LARGE SCALE GENOMIC DNA]</scope>
    <source>
        <strain evidence="8 9">JCM 14560</strain>
    </source>
</reference>
<keyword evidence="9" id="KW-1185">Reference proteome</keyword>
<dbReference type="SUPFAM" id="SSF52172">
    <property type="entry name" value="CheY-like"/>
    <property type="match status" value="1"/>
</dbReference>